<comment type="similarity">
    <text evidence="2">Belongs to the major facilitator superfamily. Metabolite:H+ Symporter (MHS) family (TC 2.A.1.6) family.</text>
</comment>
<sequence>MNTRKKAIEDAKSIFRVCSGNFLEMYDFAVYGFYASFIAQVFFPSHSQFTSIMMSFMAFGVGFLMRPIGAIVLGSYMDRHGRKKGLLITLSLMALGTLSIAITPSYSQIGIFAPIIVVIGRLLQGFSAGAELGGVSVYLAEIAPSNKKGFYVSWQSASQQVATVVAGLFGVGLHYIFGDLVMSEWGWRIPFVFGCLVVPFLIIIRKTLQETPEFETRKSQGVSKIKEMIFDIFKNWKIMVLGSLFVMMTTVTFYFITSYTPTFASNILNLSRLDSFLITAIIGASNFFWLPVMGALSDKIGRKPILIVMTLLSFFTAYPVMYFLVHHISFVNLMIVELWLSFIYGSYNGAMVVALSEVMPSSVRVLGFSLTYSLAVAIFGGFTPVISTYFIELTNNKAMPGIWLSIAGLCSLFATTILFKKRKI</sequence>
<keyword evidence="8 9" id="KW-0472">Membrane</keyword>
<dbReference type="Proteomes" id="UP001240777">
    <property type="component" value="Unassembled WGS sequence"/>
</dbReference>
<dbReference type="InterPro" id="IPR011701">
    <property type="entry name" value="MFS"/>
</dbReference>
<evidence type="ECO:0000259" key="10">
    <source>
        <dbReference type="PROSITE" id="PS50850"/>
    </source>
</evidence>
<keyword evidence="5 9" id="KW-0812">Transmembrane</keyword>
<keyword evidence="3" id="KW-0813">Transport</keyword>
<protein>
    <submittedName>
        <fullName evidence="12">MFS transporter</fullName>
    </submittedName>
</protein>
<feature type="transmembrane region" description="Helical" evidence="9">
    <location>
        <begin position="85"/>
        <end position="106"/>
    </location>
</feature>
<dbReference type="InterPro" id="IPR036259">
    <property type="entry name" value="MFS_trans_sf"/>
</dbReference>
<feature type="domain" description="Major facilitator superfamily (MFS) profile" evidence="10">
    <location>
        <begin position="13"/>
        <end position="424"/>
    </location>
</feature>
<feature type="transmembrane region" description="Helical" evidence="9">
    <location>
        <begin position="402"/>
        <end position="419"/>
    </location>
</feature>
<dbReference type="EMBL" id="JAUPEV010000002">
    <property type="protein sequence ID" value="MDO7252706.1"/>
    <property type="molecule type" value="Genomic_DNA"/>
</dbReference>
<feature type="transmembrane region" description="Helical" evidence="9">
    <location>
        <begin position="49"/>
        <end position="73"/>
    </location>
</feature>
<feature type="transmembrane region" description="Helical" evidence="9">
    <location>
        <begin position="305"/>
        <end position="324"/>
    </location>
</feature>
<reference evidence="12 14" key="1">
    <citation type="submission" date="2023-07" db="EMBL/GenBank/DDBJ databases">
        <title>Unpublished Manusciprt.</title>
        <authorList>
            <person name="Aydin F."/>
            <person name="Tarhane S."/>
            <person name="Saticioglu I.B."/>
            <person name="Karakaya E."/>
            <person name="Abay S."/>
            <person name="Guran O."/>
            <person name="Bozkurt E."/>
            <person name="Uzum N."/>
            <person name="Olgun K."/>
            <person name="Jablonski D."/>
        </authorList>
    </citation>
    <scope>NUCLEOTIDE SEQUENCE</scope>
    <source>
        <strain evidence="14">faydin-H75</strain>
        <strain evidence="12">Faydin-H76</strain>
    </source>
</reference>
<dbReference type="GO" id="GO:0015293">
    <property type="term" value="F:symporter activity"/>
    <property type="evidence" value="ECO:0007669"/>
    <property type="project" value="UniProtKB-KW"/>
</dbReference>
<feature type="transmembrane region" description="Helical" evidence="9">
    <location>
        <begin position="365"/>
        <end position="390"/>
    </location>
</feature>
<gene>
    <name evidence="11" type="ORF">Q5I04_02070</name>
    <name evidence="12" type="ORF">Q5I06_02075</name>
</gene>
<feature type="transmembrane region" description="Helical" evidence="9">
    <location>
        <begin position="238"/>
        <end position="256"/>
    </location>
</feature>
<dbReference type="SUPFAM" id="SSF103473">
    <property type="entry name" value="MFS general substrate transporter"/>
    <property type="match status" value="1"/>
</dbReference>
<feature type="transmembrane region" description="Helical" evidence="9">
    <location>
        <begin position="161"/>
        <end position="177"/>
    </location>
</feature>
<keyword evidence="6" id="KW-0769">Symport</keyword>
<dbReference type="Pfam" id="PF07690">
    <property type="entry name" value="MFS_1"/>
    <property type="match status" value="1"/>
</dbReference>
<feature type="transmembrane region" description="Helical" evidence="9">
    <location>
        <begin position="189"/>
        <end position="208"/>
    </location>
</feature>
<evidence type="ECO:0000313" key="13">
    <source>
        <dbReference type="Proteomes" id="UP001177258"/>
    </source>
</evidence>
<dbReference type="PROSITE" id="PS00217">
    <property type="entry name" value="SUGAR_TRANSPORT_2"/>
    <property type="match status" value="1"/>
</dbReference>
<dbReference type="InterPro" id="IPR051084">
    <property type="entry name" value="H+-coupled_symporters"/>
</dbReference>
<comment type="subcellular location">
    <subcellularLocation>
        <location evidence="1">Cell membrane</location>
        <topology evidence="1">Multi-pass membrane protein</topology>
    </subcellularLocation>
</comment>
<dbReference type="InterPro" id="IPR005829">
    <property type="entry name" value="Sugar_transporter_CS"/>
</dbReference>
<evidence type="ECO:0000256" key="1">
    <source>
        <dbReference type="ARBA" id="ARBA00004651"/>
    </source>
</evidence>
<dbReference type="EMBL" id="JAUYZK010000002">
    <property type="protein sequence ID" value="MDP2538574.1"/>
    <property type="molecule type" value="Genomic_DNA"/>
</dbReference>
<dbReference type="PROSITE" id="PS00216">
    <property type="entry name" value="SUGAR_TRANSPORT_1"/>
    <property type="match status" value="1"/>
</dbReference>
<evidence type="ECO:0000313" key="11">
    <source>
        <dbReference type="EMBL" id="MDO7252706.1"/>
    </source>
</evidence>
<evidence type="ECO:0000313" key="12">
    <source>
        <dbReference type="EMBL" id="MDP2538574.1"/>
    </source>
</evidence>
<dbReference type="InterPro" id="IPR020846">
    <property type="entry name" value="MFS_dom"/>
</dbReference>
<feature type="transmembrane region" description="Helical" evidence="9">
    <location>
        <begin position="112"/>
        <end position="140"/>
    </location>
</feature>
<dbReference type="GO" id="GO:0005886">
    <property type="term" value="C:plasma membrane"/>
    <property type="evidence" value="ECO:0007669"/>
    <property type="project" value="UniProtKB-SubCell"/>
</dbReference>
<organism evidence="12 13">
    <name type="scientific">Helicobacter cappadocius</name>
    <dbReference type="NCBI Taxonomy" id="3063998"/>
    <lineage>
        <taxon>Bacteria</taxon>
        <taxon>Pseudomonadati</taxon>
        <taxon>Campylobacterota</taxon>
        <taxon>Epsilonproteobacteria</taxon>
        <taxon>Campylobacterales</taxon>
        <taxon>Helicobacteraceae</taxon>
        <taxon>Helicobacter</taxon>
    </lineage>
</organism>
<evidence type="ECO:0000256" key="2">
    <source>
        <dbReference type="ARBA" id="ARBA00008240"/>
    </source>
</evidence>
<dbReference type="PROSITE" id="PS50850">
    <property type="entry name" value="MFS"/>
    <property type="match status" value="1"/>
</dbReference>
<accession>A0AA90PSC2</accession>
<keyword evidence="4" id="KW-1003">Cell membrane</keyword>
<evidence type="ECO:0000313" key="14">
    <source>
        <dbReference type="Proteomes" id="UP001240777"/>
    </source>
</evidence>
<dbReference type="FunFam" id="1.20.1250.20:FF:000001">
    <property type="entry name" value="Dicarboxylate MFS transporter"/>
    <property type="match status" value="1"/>
</dbReference>
<evidence type="ECO:0000256" key="4">
    <source>
        <dbReference type="ARBA" id="ARBA00022475"/>
    </source>
</evidence>
<feature type="transmembrane region" description="Helical" evidence="9">
    <location>
        <begin position="21"/>
        <end position="43"/>
    </location>
</feature>
<reference evidence="11" key="2">
    <citation type="submission" date="2023-07" db="EMBL/GenBank/DDBJ databases">
        <authorList>
            <person name="Aydin F."/>
            <person name="Tarhane S."/>
            <person name="Saticioglu I.B."/>
            <person name="Karakaya E."/>
            <person name="Abay S."/>
            <person name="Guran O."/>
            <person name="Bozkurt E."/>
            <person name="Uzum N."/>
            <person name="Olgun K."/>
            <person name="Jablonski D."/>
        </authorList>
    </citation>
    <scope>NUCLEOTIDE SEQUENCE</scope>
    <source>
        <strain evidence="11">Faydin-H75</strain>
    </source>
</reference>
<dbReference type="Gene3D" id="1.20.1250.20">
    <property type="entry name" value="MFS general substrate transporter like domains"/>
    <property type="match status" value="2"/>
</dbReference>
<keyword evidence="7 9" id="KW-1133">Transmembrane helix</keyword>
<name>A0AA90PSC2_9HELI</name>
<dbReference type="AlphaFoldDB" id="A0AA90PSC2"/>
<reference evidence="11 13" key="3">
    <citation type="journal article" date="2024" name="Syst. Appl. Microbiol.">
        <title>Helicobacter cappadocius sp. nov., from lizards: The first psychrotrophic Helicobacter species.</title>
        <authorList>
            <person name="Aydin F."/>
            <person name="Tarhane S."/>
            <person name="Karakaya E."/>
            <person name="Abay S."/>
            <person name="Kayman T."/>
            <person name="Guran O."/>
            <person name="Bozkurt E."/>
            <person name="Uzum N."/>
            <person name="Avci A."/>
            <person name="Olgun K."/>
            <person name="Jablonski D."/>
            <person name="Guran C."/>
            <person name="Burcin Saticioglu I."/>
        </authorList>
    </citation>
    <scope>NUCLEOTIDE SEQUENCE [LARGE SCALE GENOMIC DNA]</scope>
    <source>
        <strain evidence="11">Faydin-H75</strain>
        <strain evidence="13">faydin-H76</strain>
    </source>
</reference>
<dbReference type="PANTHER" id="PTHR43528:SF6">
    <property type="entry name" value="CITRATE-PROTON SYMPORTER"/>
    <property type="match status" value="1"/>
</dbReference>
<keyword evidence="14" id="KW-1185">Reference proteome</keyword>
<evidence type="ECO:0000256" key="7">
    <source>
        <dbReference type="ARBA" id="ARBA00022989"/>
    </source>
</evidence>
<comment type="caution">
    <text evidence="12">The sequence shown here is derived from an EMBL/GenBank/DDBJ whole genome shotgun (WGS) entry which is preliminary data.</text>
</comment>
<feature type="transmembrane region" description="Helical" evidence="9">
    <location>
        <begin position="330"/>
        <end position="353"/>
    </location>
</feature>
<dbReference type="PANTHER" id="PTHR43528">
    <property type="entry name" value="ALPHA-KETOGLUTARATE PERMEASE"/>
    <property type="match status" value="1"/>
</dbReference>
<dbReference type="RefSeq" id="WP_305516548.1">
    <property type="nucleotide sequence ID" value="NZ_JAUPEV010000002.1"/>
</dbReference>
<dbReference type="NCBIfam" id="NF011656">
    <property type="entry name" value="PRK15075.1"/>
    <property type="match status" value="1"/>
</dbReference>
<evidence type="ECO:0000256" key="5">
    <source>
        <dbReference type="ARBA" id="ARBA00022692"/>
    </source>
</evidence>
<dbReference type="Proteomes" id="UP001177258">
    <property type="component" value="Unassembled WGS sequence"/>
</dbReference>
<feature type="transmembrane region" description="Helical" evidence="9">
    <location>
        <begin position="276"/>
        <end position="296"/>
    </location>
</feature>
<proteinExistence type="inferred from homology"/>
<evidence type="ECO:0000256" key="8">
    <source>
        <dbReference type="ARBA" id="ARBA00023136"/>
    </source>
</evidence>
<evidence type="ECO:0000256" key="6">
    <source>
        <dbReference type="ARBA" id="ARBA00022847"/>
    </source>
</evidence>
<evidence type="ECO:0000256" key="3">
    <source>
        <dbReference type="ARBA" id="ARBA00022448"/>
    </source>
</evidence>
<evidence type="ECO:0000256" key="9">
    <source>
        <dbReference type="SAM" id="Phobius"/>
    </source>
</evidence>